<dbReference type="Pfam" id="PF07007">
    <property type="entry name" value="LprI"/>
    <property type="match status" value="1"/>
</dbReference>
<dbReference type="PATRIC" id="fig|336566.3.peg.2425"/>
<reference evidence="2 3" key="1">
    <citation type="submission" date="2015-05" db="EMBL/GenBank/DDBJ databases">
        <title>Genome sequencing and analysis of members of genus Stenotrophomonas.</title>
        <authorList>
            <person name="Patil P.P."/>
            <person name="Midha S."/>
            <person name="Patil P.B."/>
        </authorList>
    </citation>
    <scope>NUCLEOTIDE SEQUENCE [LARGE SCALE GENOMIC DNA]</scope>
    <source>
        <strain evidence="2 3">DSM 24757</strain>
    </source>
</reference>
<feature type="domain" description="Lysozyme inhibitor LprI-like N-terminal" evidence="1">
    <location>
        <begin position="39"/>
        <end position="125"/>
    </location>
</feature>
<proteinExistence type="predicted"/>
<evidence type="ECO:0000313" key="3">
    <source>
        <dbReference type="Proteomes" id="UP000050956"/>
    </source>
</evidence>
<dbReference type="EMBL" id="LDJM01000045">
    <property type="protein sequence ID" value="KRG74282.1"/>
    <property type="molecule type" value="Genomic_DNA"/>
</dbReference>
<protein>
    <recommendedName>
        <fullName evidence="1">Lysozyme inhibitor LprI-like N-terminal domain-containing protein</fullName>
    </recommendedName>
</protein>
<dbReference type="Proteomes" id="UP000050956">
    <property type="component" value="Unassembled WGS sequence"/>
</dbReference>
<name>A0A0R0D7M0_9GAMM</name>
<dbReference type="InterPro" id="IPR009739">
    <property type="entry name" value="LprI-like_N"/>
</dbReference>
<dbReference type="AlphaFoldDB" id="A0A0R0D7M0"/>
<organism evidence="2 3">
    <name type="scientific">Stenotrophomonas ginsengisoli</name>
    <dbReference type="NCBI Taxonomy" id="336566"/>
    <lineage>
        <taxon>Bacteria</taxon>
        <taxon>Pseudomonadati</taxon>
        <taxon>Pseudomonadota</taxon>
        <taxon>Gammaproteobacteria</taxon>
        <taxon>Lysobacterales</taxon>
        <taxon>Lysobacteraceae</taxon>
        <taxon>Stenotrophomonas</taxon>
    </lineage>
</organism>
<dbReference type="Gene3D" id="1.20.1270.180">
    <property type="match status" value="1"/>
</dbReference>
<accession>A0A0R0D7M0</accession>
<gene>
    <name evidence="2" type="ORF">ABB30_14270</name>
</gene>
<keyword evidence="3" id="KW-1185">Reference proteome</keyword>
<comment type="caution">
    <text evidence="2">The sequence shown here is derived from an EMBL/GenBank/DDBJ whole genome shotgun (WGS) entry which is preliminary data.</text>
</comment>
<evidence type="ECO:0000259" key="1">
    <source>
        <dbReference type="Pfam" id="PF07007"/>
    </source>
</evidence>
<sequence>MESTDSAHILAEEDDVHLPDNSYNQANLRAQYETCVSASGGVTPAIQACMDEEFRWQQARLRNAWETIADGPDSTYKDELADEQDAYIRDTDRYCRFDLTPQGQGQMLDARSCRINRYANRTDALEKLINK</sequence>
<evidence type="ECO:0000313" key="2">
    <source>
        <dbReference type="EMBL" id="KRG74282.1"/>
    </source>
</evidence>